<name>N8YTQ8_ACIBZ</name>
<proteinExistence type="predicted"/>
<comment type="caution">
    <text evidence="1">The sequence shown here is derived from an EMBL/GenBank/DDBJ whole genome shotgun (WGS) entry which is preliminary data.</text>
</comment>
<gene>
    <name evidence="1" type="ORF">F963_01206</name>
</gene>
<dbReference type="EMBL" id="APPK01000024">
    <property type="protein sequence ID" value="ENV22953.1"/>
    <property type="molecule type" value="Genomic_DNA"/>
</dbReference>
<dbReference type="HOGENOM" id="CLU_2165457_0_0_6"/>
<evidence type="ECO:0000313" key="2">
    <source>
        <dbReference type="Proteomes" id="UP000013270"/>
    </source>
</evidence>
<organism evidence="1 2">
    <name type="scientific">Acinetobacter bereziniae NIPH 3</name>
    <dbReference type="NCBI Taxonomy" id="1217651"/>
    <lineage>
        <taxon>Bacteria</taxon>
        <taxon>Pseudomonadati</taxon>
        <taxon>Pseudomonadota</taxon>
        <taxon>Gammaproteobacteria</taxon>
        <taxon>Moraxellales</taxon>
        <taxon>Moraxellaceae</taxon>
        <taxon>Acinetobacter</taxon>
    </lineage>
</organism>
<dbReference type="AlphaFoldDB" id="N8YTQ8"/>
<sequence>MLSNLSCKAGELGFTAVISYNKAAVDYYQKQIGDGNDESTQLNNDAILNKDNQKFFDQLNSEPNSFENYTTTNMAVAFSEKINTALKGNNPNEAKKLLEIFSISGLSSGF</sequence>
<accession>N8YTQ8</accession>
<dbReference type="RefSeq" id="WP_004829435.1">
    <property type="nucleotide sequence ID" value="NZ_KB849467.1"/>
</dbReference>
<dbReference type="Proteomes" id="UP000013270">
    <property type="component" value="Unassembled WGS sequence"/>
</dbReference>
<reference evidence="1 2" key="1">
    <citation type="submission" date="2013-02" db="EMBL/GenBank/DDBJ databases">
        <title>The Genome Sequence of Acinetobacter bereziniae NIPH 3.</title>
        <authorList>
            <consortium name="The Broad Institute Genome Sequencing Platform"/>
            <consortium name="The Broad Institute Genome Sequencing Center for Infectious Disease"/>
            <person name="Cerqueira G."/>
            <person name="Feldgarden M."/>
            <person name="Courvalin P."/>
            <person name="Perichon B."/>
            <person name="Grillot-Courvalin C."/>
            <person name="Clermont D."/>
            <person name="Rocha E."/>
            <person name="Yoon E.-J."/>
            <person name="Nemec A."/>
            <person name="Walker B."/>
            <person name="Young S.K."/>
            <person name="Zeng Q."/>
            <person name="Gargeya S."/>
            <person name="Fitzgerald M."/>
            <person name="Haas B."/>
            <person name="Abouelleil A."/>
            <person name="Alvarado L."/>
            <person name="Arachchi H.M."/>
            <person name="Berlin A.M."/>
            <person name="Chapman S.B."/>
            <person name="Dewar J."/>
            <person name="Goldberg J."/>
            <person name="Griggs A."/>
            <person name="Gujja S."/>
            <person name="Hansen M."/>
            <person name="Howarth C."/>
            <person name="Imamovic A."/>
            <person name="Larimer J."/>
            <person name="McCowan C."/>
            <person name="Murphy C."/>
            <person name="Neiman D."/>
            <person name="Pearson M."/>
            <person name="Priest M."/>
            <person name="Roberts A."/>
            <person name="Saif S."/>
            <person name="Shea T."/>
            <person name="Sisk P."/>
            <person name="Sykes S."/>
            <person name="Wortman J."/>
            <person name="Nusbaum C."/>
            <person name="Birren B."/>
        </authorList>
    </citation>
    <scope>NUCLEOTIDE SEQUENCE [LARGE SCALE GENOMIC DNA]</scope>
    <source>
        <strain evidence="1 2">NIPH 3</strain>
    </source>
</reference>
<protein>
    <submittedName>
        <fullName evidence="1">Uncharacterized protein</fullName>
    </submittedName>
</protein>
<dbReference type="PATRIC" id="fig|1217651.3.peg.1176"/>
<evidence type="ECO:0000313" key="1">
    <source>
        <dbReference type="EMBL" id="ENV22953.1"/>
    </source>
</evidence>